<keyword evidence="5" id="KW-0648">Protein biosynthesis</keyword>
<dbReference type="PRINTS" id="PR01042">
    <property type="entry name" value="TRNASYNTHASP"/>
</dbReference>
<dbReference type="InterPro" id="IPR006195">
    <property type="entry name" value="aa-tRNA-synth_II"/>
</dbReference>
<dbReference type="Pfam" id="PF02938">
    <property type="entry name" value="GAD"/>
    <property type="match status" value="1"/>
</dbReference>
<dbReference type="GO" id="GO:0004815">
    <property type="term" value="F:aspartate-tRNA ligase activity"/>
    <property type="evidence" value="ECO:0007669"/>
    <property type="project" value="TreeGrafter"/>
</dbReference>
<dbReference type="AlphaFoldDB" id="A0A382BAL5"/>
<evidence type="ECO:0000313" key="8">
    <source>
        <dbReference type="EMBL" id="SVB10845.1"/>
    </source>
</evidence>
<dbReference type="InterPro" id="IPR045864">
    <property type="entry name" value="aa-tRNA-synth_II/BPL/LPL"/>
</dbReference>
<gene>
    <name evidence="8" type="ORF">METZ01_LOCUS163699</name>
</gene>
<organism evidence="8">
    <name type="scientific">marine metagenome</name>
    <dbReference type="NCBI Taxonomy" id="408172"/>
    <lineage>
        <taxon>unclassified sequences</taxon>
        <taxon>metagenomes</taxon>
        <taxon>ecological metagenomes</taxon>
    </lineage>
</organism>
<dbReference type="GO" id="GO:0006422">
    <property type="term" value="P:aspartyl-tRNA aminoacylation"/>
    <property type="evidence" value="ECO:0007669"/>
    <property type="project" value="TreeGrafter"/>
</dbReference>
<evidence type="ECO:0000256" key="3">
    <source>
        <dbReference type="ARBA" id="ARBA00022741"/>
    </source>
</evidence>
<feature type="domain" description="Aminoacyl-transfer RNA synthetases class-II family profile" evidence="7">
    <location>
        <begin position="145"/>
        <end position="558"/>
    </location>
</feature>
<dbReference type="PANTHER" id="PTHR22594:SF5">
    <property type="entry name" value="ASPARTATE--TRNA LIGASE, MITOCHONDRIAL"/>
    <property type="match status" value="1"/>
</dbReference>
<feature type="non-terminal residue" evidence="8">
    <location>
        <position position="565"/>
    </location>
</feature>
<proteinExistence type="inferred from homology"/>
<keyword evidence="3" id="KW-0547">Nucleotide-binding</keyword>
<dbReference type="InterPro" id="IPR004524">
    <property type="entry name" value="Asp-tRNA-ligase_1"/>
</dbReference>
<dbReference type="EMBL" id="UINC01028945">
    <property type="protein sequence ID" value="SVB10845.1"/>
    <property type="molecule type" value="Genomic_DNA"/>
</dbReference>
<dbReference type="InterPro" id="IPR047089">
    <property type="entry name" value="Asp-tRNA-ligase_1_N"/>
</dbReference>
<dbReference type="NCBIfam" id="TIGR00459">
    <property type="entry name" value="aspS_bact"/>
    <property type="match status" value="1"/>
</dbReference>
<comment type="similarity">
    <text evidence="1">Belongs to the class-II aminoacyl-tRNA synthetase family. Type 1 subfamily.</text>
</comment>
<keyword evidence="4" id="KW-0067">ATP-binding</keyword>
<dbReference type="GO" id="GO:0005737">
    <property type="term" value="C:cytoplasm"/>
    <property type="evidence" value="ECO:0007669"/>
    <property type="project" value="InterPro"/>
</dbReference>
<dbReference type="Pfam" id="PF01336">
    <property type="entry name" value="tRNA_anti-codon"/>
    <property type="match status" value="1"/>
</dbReference>
<protein>
    <recommendedName>
        <fullName evidence="7">Aminoacyl-transfer RNA synthetases class-II family profile domain-containing protein</fullName>
    </recommendedName>
</protein>
<dbReference type="Pfam" id="PF00152">
    <property type="entry name" value="tRNA-synt_2"/>
    <property type="match status" value="1"/>
</dbReference>
<dbReference type="SUPFAM" id="SSF55681">
    <property type="entry name" value="Class II aaRS and biotin synthetases"/>
    <property type="match status" value="1"/>
</dbReference>
<evidence type="ECO:0000256" key="1">
    <source>
        <dbReference type="ARBA" id="ARBA00006303"/>
    </source>
</evidence>
<dbReference type="InterPro" id="IPR012340">
    <property type="entry name" value="NA-bd_OB-fold"/>
</dbReference>
<dbReference type="InterPro" id="IPR004365">
    <property type="entry name" value="NA-bd_OB_tRNA"/>
</dbReference>
<evidence type="ECO:0000259" key="7">
    <source>
        <dbReference type="PROSITE" id="PS50862"/>
    </source>
</evidence>
<evidence type="ECO:0000256" key="2">
    <source>
        <dbReference type="ARBA" id="ARBA00022598"/>
    </source>
</evidence>
<name>A0A382BAL5_9ZZZZ</name>
<dbReference type="InterPro" id="IPR004364">
    <property type="entry name" value="Aa-tRNA-synt_II"/>
</dbReference>
<dbReference type="SUPFAM" id="SSF55261">
    <property type="entry name" value="GAD domain-like"/>
    <property type="match status" value="1"/>
</dbReference>
<dbReference type="HAMAP" id="MF_00044">
    <property type="entry name" value="Asp_tRNA_synth_type1"/>
    <property type="match status" value="1"/>
</dbReference>
<dbReference type="CDD" id="cd00777">
    <property type="entry name" value="AspRS_core"/>
    <property type="match status" value="1"/>
</dbReference>
<dbReference type="GO" id="GO:0005524">
    <property type="term" value="F:ATP binding"/>
    <property type="evidence" value="ECO:0007669"/>
    <property type="project" value="UniProtKB-KW"/>
</dbReference>
<dbReference type="InterPro" id="IPR004115">
    <property type="entry name" value="GAD-like_sf"/>
</dbReference>
<dbReference type="InterPro" id="IPR029351">
    <property type="entry name" value="GAD_dom"/>
</dbReference>
<dbReference type="PROSITE" id="PS50862">
    <property type="entry name" value="AA_TRNA_LIGASE_II"/>
    <property type="match status" value="1"/>
</dbReference>
<sequence length="565" mass="65362">MYRDYYCGEPTENLVNKEITLSGWINKRRDHGGLLFIDLRDRTGLIQVVFDPENLKPSEINWNQFRSEWIIKVKGLVKLRPKGTQNPNLNTGKIELIAKSYEVINMSKTLPFEISDFKEETEEFLRLKYRYLDLRRPQKYNILNLRHNVIKYIRDYLDNKGFLEIETPILIKSTPEGARDFVVPSRNNPGQFYALPQSPQQLKQLLMVAGVDKYFQIVKCFRDEDPRADRQPEFTQLDLEMSFVNQEDVLSLTEDMMKGLMEKVGLNKKYNSPFVRLTYDESMNLYGTDKPDIRYGMKINDFTDLCKGNQFKVLSDTVSRGEVVKGLVVPKGSEFSRRQIDDIVDYSKNLGSGGLIWIVLDSEFEFKSIVKKYLDKNFVKKLAKYSGAKNGDMILLVAGKNKNTLEILGNLRSRLGRDLQLYDQNELQFCFITDFPLFEWDEDAKKWESSHHPFTMPHEKYLNNITDNPGKIRAYCYDMVANGYELASGSIRIHKKELQEQVFSVLGYSKEQTNEQFSQLLNSFEYGAPPHGGIAPGIDRIVMLLAGTENIRDVIAFPKTQSGFD</sequence>
<evidence type="ECO:0000256" key="4">
    <source>
        <dbReference type="ARBA" id="ARBA00022840"/>
    </source>
</evidence>
<dbReference type="GO" id="GO:0003676">
    <property type="term" value="F:nucleic acid binding"/>
    <property type="evidence" value="ECO:0007669"/>
    <property type="project" value="InterPro"/>
</dbReference>
<dbReference type="Gene3D" id="3.30.1360.30">
    <property type="entry name" value="GAD-like domain"/>
    <property type="match status" value="1"/>
</dbReference>
<dbReference type="Gene3D" id="3.30.930.10">
    <property type="entry name" value="Bira Bifunctional Protein, Domain 2"/>
    <property type="match status" value="1"/>
</dbReference>
<evidence type="ECO:0000256" key="6">
    <source>
        <dbReference type="ARBA" id="ARBA00023146"/>
    </source>
</evidence>
<evidence type="ECO:0000256" key="5">
    <source>
        <dbReference type="ARBA" id="ARBA00022917"/>
    </source>
</evidence>
<keyword evidence="6" id="KW-0030">Aminoacyl-tRNA synthetase</keyword>
<dbReference type="SUPFAM" id="SSF50249">
    <property type="entry name" value="Nucleic acid-binding proteins"/>
    <property type="match status" value="1"/>
</dbReference>
<dbReference type="Gene3D" id="2.40.50.140">
    <property type="entry name" value="Nucleic acid-binding proteins"/>
    <property type="match status" value="1"/>
</dbReference>
<dbReference type="PANTHER" id="PTHR22594">
    <property type="entry name" value="ASPARTYL/LYSYL-TRNA SYNTHETASE"/>
    <property type="match status" value="1"/>
</dbReference>
<accession>A0A382BAL5</accession>
<dbReference type="CDD" id="cd04317">
    <property type="entry name" value="EcAspRS_like_N"/>
    <property type="match status" value="1"/>
</dbReference>
<keyword evidence="2" id="KW-0436">Ligase</keyword>
<dbReference type="InterPro" id="IPR002312">
    <property type="entry name" value="Asp/Asn-tRNA-synth_IIb"/>
</dbReference>
<dbReference type="InterPro" id="IPR047090">
    <property type="entry name" value="AspRS_core"/>
</dbReference>
<reference evidence="8" key="1">
    <citation type="submission" date="2018-05" db="EMBL/GenBank/DDBJ databases">
        <authorList>
            <person name="Lanie J.A."/>
            <person name="Ng W.-L."/>
            <person name="Kazmierczak K.M."/>
            <person name="Andrzejewski T.M."/>
            <person name="Davidsen T.M."/>
            <person name="Wayne K.J."/>
            <person name="Tettelin H."/>
            <person name="Glass J.I."/>
            <person name="Rusch D."/>
            <person name="Podicherti R."/>
            <person name="Tsui H.-C.T."/>
            <person name="Winkler M.E."/>
        </authorList>
    </citation>
    <scope>NUCLEOTIDE SEQUENCE</scope>
</reference>
<dbReference type="NCBIfam" id="NF001750">
    <property type="entry name" value="PRK00476.1"/>
    <property type="match status" value="1"/>
</dbReference>